<feature type="transmembrane region" description="Helical" evidence="1">
    <location>
        <begin position="533"/>
        <end position="555"/>
    </location>
</feature>
<evidence type="ECO:0000256" key="1">
    <source>
        <dbReference type="SAM" id="Phobius"/>
    </source>
</evidence>
<protein>
    <submittedName>
        <fullName evidence="3">TRAP transporter fused permease subunit</fullName>
    </submittedName>
</protein>
<reference evidence="3 4" key="1">
    <citation type="journal article" date="2019" name="Front. Microbiol.">
        <title>Thermoanaerosceptrum fracticalcis gen. nov. sp. nov., a Novel Fumarate-Fermenting Microorganism From a Deep Fractured Carbonate Aquifer of the US Great Basin.</title>
        <authorList>
            <person name="Hamilton-Brehm S.D."/>
            <person name="Stewart L.E."/>
            <person name="Zavarin M."/>
            <person name="Caldwell M."/>
            <person name="Lawson P.A."/>
            <person name="Onstott T.C."/>
            <person name="Grzymski J."/>
            <person name="Neveux I."/>
            <person name="Lollar B.S."/>
            <person name="Russell C.E."/>
            <person name="Moser D.P."/>
        </authorList>
    </citation>
    <scope>NUCLEOTIDE SEQUENCE [LARGE SCALE GENOMIC DNA]</scope>
    <source>
        <strain evidence="3 4">DRI-13</strain>
    </source>
</reference>
<dbReference type="EMBL" id="CP045798">
    <property type="protein sequence ID" value="QNB46462.1"/>
    <property type="molecule type" value="Genomic_DNA"/>
</dbReference>
<evidence type="ECO:0000313" key="4">
    <source>
        <dbReference type="Proteomes" id="UP000515847"/>
    </source>
</evidence>
<feature type="transmembrane region" description="Helical" evidence="1">
    <location>
        <begin position="562"/>
        <end position="584"/>
    </location>
</feature>
<keyword evidence="1" id="KW-0472">Membrane</keyword>
<dbReference type="KEGG" id="tfr:BR63_09140"/>
<feature type="transmembrane region" description="Helical" evidence="1">
    <location>
        <begin position="21"/>
        <end position="44"/>
    </location>
</feature>
<dbReference type="AlphaFoldDB" id="A0A7G6E308"/>
<dbReference type="NCBIfam" id="TIGR02123">
    <property type="entry name" value="TRAP_fused"/>
    <property type="match status" value="1"/>
</dbReference>
<dbReference type="InterPro" id="IPR010656">
    <property type="entry name" value="DctM"/>
</dbReference>
<keyword evidence="4" id="KW-1185">Reference proteome</keyword>
<feature type="transmembrane region" description="Helical" evidence="1">
    <location>
        <begin position="496"/>
        <end position="521"/>
    </location>
</feature>
<dbReference type="Proteomes" id="UP000515847">
    <property type="component" value="Chromosome"/>
</dbReference>
<feature type="transmembrane region" description="Helical" evidence="1">
    <location>
        <begin position="596"/>
        <end position="624"/>
    </location>
</feature>
<dbReference type="InterPro" id="IPR011853">
    <property type="entry name" value="TRAP_DctM-Dct_fused"/>
</dbReference>
<evidence type="ECO:0000313" key="3">
    <source>
        <dbReference type="EMBL" id="QNB46462.1"/>
    </source>
</evidence>
<dbReference type="OrthoDB" id="9759894at2"/>
<feature type="transmembrane region" description="Helical" evidence="1">
    <location>
        <begin position="470"/>
        <end position="489"/>
    </location>
</feature>
<feature type="transmembrane region" description="Helical" evidence="1">
    <location>
        <begin position="81"/>
        <end position="102"/>
    </location>
</feature>
<proteinExistence type="predicted"/>
<keyword evidence="1" id="KW-1133">Transmembrane helix</keyword>
<feature type="transmembrane region" description="Helical" evidence="1">
    <location>
        <begin position="302"/>
        <end position="324"/>
    </location>
</feature>
<feature type="transmembrane region" description="Helical" evidence="1">
    <location>
        <begin position="183"/>
        <end position="202"/>
    </location>
</feature>
<dbReference type="RefSeq" id="WP_051965735.1">
    <property type="nucleotide sequence ID" value="NZ_CP045798.1"/>
</dbReference>
<feature type="transmembrane region" description="Helical" evidence="1">
    <location>
        <begin position="135"/>
        <end position="152"/>
    </location>
</feature>
<dbReference type="PANTHER" id="PTHR43849">
    <property type="entry name" value="BLL3936 PROTEIN"/>
    <property type="match status" value="1"/>
</dbReference>
<gene>
    <name evidence="3" type="ORF">BR63_09140</name>
</gene>
<feature type="domain" description="TRAP C4-dicarboxylate transport system permease DctM subunit" evidence="2">
    <location>
        <begin position="123"/>
        <end position="555"/>
    </location>
</feature>
<name>A0A7G6E308_THEFR</name>
<organism evidence="3 4">
    <name type="scientific">Thermanaerosceptrum fracticalcis</name>
    <dbReference type="NCBI Taxonomy" id="1712410"/>
    <lineage>
        <taxon>Bacteria</taxon>
        <taxon>Bacillati</taxon>
        <taxon>Bacillota</taxon>
        <taxon>Clostridia</taxon>
        <taxon>Eubacteriales</taxon>
        <taxon>Peptococcaceae</taxon>
        <taxon>Thermanaerosceptrum</taxon>
    </lineage>
</organism>
<feature type="transmembrane region" description="Helical" evidence="1">
    <location>
        <begin position="411"/>
        <end position="433"/>
    </location>
</feature>
<evidence type="ECO:0000259" key="2">
    <source>
        <dbReference type="Pfam" id="PF06808"/>
    </source>
</evidence>
<feature type="transmembrane region" description="Helical" evidence="1">
    <location>
        <begin position="50"/>
        <end position="69"/>
    </location>
</feature>
<feature type="transmembrane region" description="Helical" evidence="1">
    <location>
        <begin position="351"/>
        <end position="368"/>
    </location>
</feature>
<feature type="transmembrane region" description="Helical" evidence="1">
    <location>
        <begin position="108"/>
        <end position="128"/>
    </location>
</feature>
<feature type="transmembrane region" description="Helical" evidence="1">
    <location>
        <begin position="440"/>
        <end position="464"/>
    </location>
</feature>
<dbReference type="Pfam" id="PF06808">
    <property type="entry name" value="DctM"/>
    <property type="match status" value="1"/>
</dbReference>
<keyword evidence="1" id="KW-0812">Transmembrane</keyword>
<sequence length="640" mass="68527">MDTNKDMNLDDFERQQRQLSGFNAKVVFLIGLTFGIFQIIVLSVYPIDPWVFRALHFAGAGAIGFLTYSAIKGKSTSRPTIIDFVMASLLLASSIYITVNYVEMLDRVGVAPTSWDLFFGAVAILCLLEITRRTTGWALPILAVFFLGYTYFGKIFPGELWHRGYSLERIISYMFSMDGIYNIPLGVSANYVFIFILFGAFLEVTGSGKFFIDLSYSIAGRFRGGPAKVAVISSAMMGSINGSAVANVASTGAFTIPLMKRVGYKAQFAGAVEAVASTGGQILPPVMGAGAFIMADITGISYSTIIIAAMVPALLYFLAVIFMVDFEAGKLGLVGLPKSELPDTLKVLKERGYLLIPLIVMLLSLLVLQNSPVRAAILSIGSLIILSWFTKSEKIFLKQFFEAVSNAMKGMASIAATTACAGIIVGVFSLTGLGAKIASFVIVISGGNVAVALFLVMMLCLLLGMGLPTVAAYALAASTVAPALVDLGVPLLATHLFIFYFACMSTITPPVCLSAFAGAAIAKADPMEVGWQALKLGSTSFIIPFMFMIDSTLLLHGDVATIIIDITSAIIGIIALSAGVSGFLANKISALERSLFIIAALLLMTPQITISIPGFILFCILCYLNLKKKTSKQELCSWWK</sequence>
<accession>A0A7G6E308</accession>
<feature type="transmembrane region" description="Helical" evidence="1">
    <location>
        <begin position="375"/>
        <end position="391"/>
    </location>
</feature>
<dbReference type="PANTHER" id="PTHR43849:SF2">
    <property type="entry name" value="BLL3936 PROTEIN"/>
    <property type="match status" value="1"/>
</dbReference>